<dbReference type="STRING" id="1183438.GKIL_4198"/>
<dbReference type="Proteomes" id="UP000017396">
    <property type="component" value="Chromosome"/>
</dbReference>
<dbReference type="AlphaFoldDB" id="U5QS44"/>
<dbReference type="InterPro" id="IPR029060">
    <property type="entry name" value="PIN-like_dom_sf"/>
</dbReference>
<evidence type="ECO:0000313" key="3">
    <source>
        <dbReference type="EMBL" id="AGY60444.1"/>
    </source>
</evidence>
<sequence>MTVEYPVFPVVLDACVLYPLPLRDTLLRAAGAGIYRPHWSLAILEEVTRNLLKRGRLNQLQADDLQQALQKAFPQAIVEVPMALIAAMTNHPKDRHVLAAAVRIGAQVIVTTNIKDFQKEDLQPWDVEAQHPDAFLCHLYHIDPQAMVQAVVRQAQALKRPPMSVQELLERLELQVPQFAALVREVECPPER</sequence>
<reference evidence="3 4" key="1">
    <citation type="journal article" date="2013" name="PLoS ONE">
        <title>Cultivation and Complete Genome Sequencing of Gloeobacter kilaueensis sp. nov., from a Lava Cave in Kilauea Caldera, Hawai'i.</title>
        <authorList>
            <person name="Saw J.H."/>
            <person name="Schatz M."/>
            <person name="Brown M.V."/>
            <person name="Kunkel D.D."/>
            <person name="Foster J.S."/>
            <person name="Shick H."/>
            <person name="Christensen S."/>
            <person name="Hou S."/>
            <person name="Wan X."/>
            <person name="Donachie S.P."/>
        </authorList>
    </citation>
    <scope>NUCLEOTIDE SEQUENCE [LARGE SCALE GENOMIC DNA]</scope>
    <source>
        <strain evidence="4">JS</strain>
    </source>
</reference>
<proteinExistence type="predicted"/>
<protein>
    <submittedName>
        <fullName evidence="3">Uncharacterized protein</fullName>
    </submittedName>
</protein>
<organism evidence="3 4">
    <name type="scientific">Gloeobacter kilaueensis (strain ATCC BAA-2537 / CCAP 1431/1 / ULC 316 / JS1)</name>
    <dbReference type="NCBI Taxonomy" id="1183438"/>
    <lineage>
        <taxon>Bacteria</taxon>
        <taxon>Bacillati</taxon>
        <taxon>Cyanobacteriota</taxon>
        <taxon>Cyanophyceae</taxon>
        <taxon>Gloeobacterales</taxon>
        <taxon>Gloeobacteraceae</taxon>
        <taxon>Gloeobacter</taxon>
    </lineage>
</organism>
<dbReference type="InterPro" id="IPR002716">
    <property type="entry name" value="PIN_dom"/>
</dbReference>
<dbReference type="Pfam" id="PF26343">
    <property type="entry name" value="VapC50_C"/>
    <property type="match status" value="1"/>
</dbReference>
<dbReference type="EMBL" id="CP003587">
    <property type="protein sequence ID" value="AGY60444.1"/>
    <property type="molecule type" value="Genomic_DNA"/>
</dbReference>
<dbReference type="InterPro" id="IPR058652">
    <property type="entry name" value="VapC50_C"/>
</dbReference>
<name>U5QS44_GLOK1</name>
<accession>U5QS44</accession>
<dbReference type="PATRIC" id="fig|1183438.3.peg.4127"/>
<keyword evidence="4" id="KW-1185">Reference proteome</keyword>
<gene>
    <name evidence="3" type="ORF">GKIL_4198</name>
</gene>
<dbReference type="SUPFAM" id="SSF88723">
    <property type="entry name" value="PIN domain-like"/>
    <property type="match status" value="1"/>
</dbReference>
<dbReference type="HOGENOM" id="CLU_096418_0_1_3"/>
<evidence type="ECO:0000313" key="4">
    <source>
        <dbReference type="Proteomes" id="UP000017396"/>
    </source>
</evidence>
<feature type="domain" description="VapC50 C-terminal" evidence="2">
    <location>
        <begin position="132"/>
        <end position="185"/>
    </location>
</feature>
<dbReference type="RefSeq" id="WP_023175794.1">
    <property type="nucleotide sequence ID" value="NC_022600.1"/>
</dbReference>
<dbReference type="eggNOG" id="COG1569">
    <property type="taxonomic scope" value="Bacteria"/>
</dbReference>
<evidence type="ECO:0000259" key="2">
    <source>
        <dbReference type="Pfam" id="PF26343"/>
    </source>
</evidence>
<feature type="domain" description="PIN" evidence="1">
    <location>
        <begin position="10"/>
        <end position="115"/>
    </location>
</feature>
<evidence type="ECO:0000259" key="1">
    <source>
        <dbReference type="Pfam" id="PF13470"/>
    </source>
</evidence>
<dbReference type="Pfam" id="PF13470">
    <property type="entry name" value="PIN_3"/>
    <property type="match status" value="1"/>
</dbReference>
<dbReference type="OrthoDB" id="211933at2"/>
<dbReference type="KEGG" id="glj:GKIL_4198"/>